<reference evidence="9 10" key="1">
    <citation type="journal article" date="2019" name="Int. J. Syst. Evol. Microbiol.">
        <title>The Global Catalogue of Microorganisms (GCM) 10K type strain sequencing project: providing services to taxonomists for standard genome sequencing and annotation.</title>
        <authorList>
            <consortium name="The Broad Institute Genomics Platform"/>
            <consortium name="The Broad Institute Genome Sequencing Center for Infectious Disease"/>
            <person name="Wu L."/>
            <person name="Ma J."/>
        </authorList>
    </citation>
    <scope>NUCLEOTIDE SEQUENCE [LARGE SCALE GENOMIC DNA]</scope>
    <source>
        <strain evidence="9 10">IBRC-M 10256</strain>
    </source>
</reference>
<dbReference type="Proteomes" id="UP001595846">
    <property type="component" value="Unassembled WGS sequence"/>
</dbReference>
<evidence type="ECO:0000313" key="10">
    <source>
        <dbReference type="Proteomes" id="UP001595846"/>
    </source>
</evidence>
<comment type="caution">
    <text evidence="9">The sequence shown here is derived from an EMBL/GenBank/DDBJ whole genome shotgun (WGS) entry which is preliminary data.</text>
</comment>
<dbReference type="InterPro" id="IPR035906">
    <property type="entry name" value="MetI-like_sf"/>
</dbReference>
<feature type="domain" description="ABC transmembrane type-1" evidence="8">
    <location>
        <begin position="95"/>
        <end position="304"/>
    </location>
</feature>
<dbReference type="SUPFAM" id="SSF161098">
    <property type="entry name" value="MetI-like"/>
    <property type="match status" value="1"/>
</dbReference>
<feature type="transmembrane region" description="Helical" evidence="7">
    <location>
        <begin position="235"/>
        <end position="261"/>
    </location>
</feature>
<gene>
    <name evidence="9" type="ORF">ACFOUR_14635</name>
</gene>
<evidence type="ECO:0000256" key="6">
    <source>
        <dbReference type="ARBA" id="ARBA00023136"/>
    </source>
</evidence>
<evidence type="ECO:0000256" key="5">
    <source>
        <dbReference type="ARBA" id="ARBA00022989"/>
    </source>
</evidence>
<keyword evidence="4 7" id="KW-0812">Transmembrane</keyword>
<dbReference type="PANTHER" id="PTHR43163:SF6">
    <property type="entry name" value="DIPEPTIDE TRANSPORT SYSTEM PERMEASE PROTEIN DPPB-RELATED"/>
    <property type="match status" value="1"/>
</dbReference>
<accession>A0ABD5NRE6</accession>
<dbReference type="InterPro" id="IPR000515">
    <property type="entry name" value="MetI-like"/>
</dbReference>
<dbReference type="PANTHER" id="PTHR43163">
    <property type="entry name" value="DIPEPTIDE TRANSPORT SYSTEM PERMEASE PROTEIN DPPB-RELATED"/>
    <property type="match status" value="1"/>
</dbReference>
<feature type="transmembrane region" description="Helical" evidence="7">
    <location>
        <begin position="131"/>
        <end position="157"/>
    </location>
</feature>
<dbReference type="CDD" id="cd06261">
    <property type="entry name" value="TM_PBP2"/>
    <property type="match status" value="1"/>
</dbReference>
<dbReference type="Pfam" id="PF19300">
    <property type="entry name" value="BPD_transp_1_N"/>
    <property type="match status" value="1"/>
</dbReference>
<organism evidence="9 10">
    <name type="scientific">Halovivax cerinus</name>
    <dbReference type="NCBI Taxonomy" id="1487865"/>
    <lineage>
        <taxon>Archaea</taxon>
        <taxon>Methanobacteriati</taxon>
        <taxon>Methanobacteriota</taxon>
        <taxon>Stenosarchaea group</taxon>
        <taxon>Halobacteria</taxon>
        <taxon>Halobacteriales</taxon>
        <taxon>Natrialbaceae</taxon>
        <taxon>Halovivax</taxon>
    </lineage>
</organism>
<evidence type="ECO:0000256" key="4">
    <source>
        <dbReference type="ARBA" id="ARBA00022692"/>
    </source>
</evidence>
<evidence type="ECO:0000256" key="1">
    <source>
        <dbReference type="ARBA" id="ARBA00004651"/>
    </source>
</evidence>
<protein>
    <submittedName>
        <fullName evidence="9">ABC transporter permease</fullName>
    </submittedName>
</protein>
<feature type="transmembrane region" description="Helical" evidence="7">
    <location>
        <begin position="12"/>
        <end position="30"/>
    </location>
</feature>
<keyword evidence="5 7" id="KW-1133">Transmembrane helix</keyword>
<dbReference type="Pfam" id="PF00528">
    <property type="entry name" value="BPD_transp_1"/>
    <property type="match status" value="1"/>
</dbReference>
<evidence type="ECO:0000256" key="2">
    <source>
        <dbReference type="ARBA" id="ARBA00022448"/>
    </source>
</evidence>
<keyword evidence="10" id="KW-1185">Reference proteome</keyword>
<dbReference type="InterPro" id="IPR045621">
    <property type="entry name" value="BPD_transp_1_N"/>
</dbReference>
<keyword evidence="6 7" id="KW-0472">Membrane</keyword>
<dbReference type="GeneID" id="73902222"/>
<comment type="subcellular location">
    <subcellularLocation>
        <location evidence="1 7">Cell membrane</location>
        <topology evidence="1 7">Multi-pass membrane protein</topology>
    </subcellularLocation>
</comment>
<dbReference type="RefSeq" id="WP_256533110.1">
    <property type="nucleotide sequence ID" value="NZ_CP101824.1"/>
</dbReference>
<dbReference type="AlphaFoldDB" id="A0ABD5NRE6"/>
<sequence length="318" mass="34268">MKKYVLKRLIHAVFIMWLVATTLFFGLRAVPGGPAYAILGRDASQENVENLREQLGLTDPIHEQYVDWLVNLVQLDLGSSLSTGQAVADVLLTAAPKTVSIGILAIGIGLAVAIPAGIVSATRRGELPDTIGTLVAFLGLSAPAFFIGIVLMVVFGVWFDLLPVFGYTPISEGPIRWFQSIILPATAVGLPYAAIIMRMMRSSLLDVLNEPYMKSARAKGIDKRVRLFKHALQNALIPVVTVAGVQLAVIVGGSVTVEIVFGIRGMGRVMVDSLTTRDYPVTQGAILLIAFGLIMINLLVDILYTIIDPRIGYDGGNR</sequence>
<evidence type="ECO:0000313" key="9">
    <source>
        <dbReference type="EMBL" id="MFC3959597.1"/>
    </source>
</evidence>
<dbReference type="Gene3D" id="1.10.3720.10">
    <property type="entry name" value="MetI-like"/>
    <property type="match status" value="1"/>
</dbReference>
<keyword evidence="2 7" id="KW-0813">Transport</keyword>
<keyword evidence="3" id="KW-1003">Cell membrane</keyword>
<feature type="transmembrane region" description="Helical" evidence="7">
    <location>
        <begin position="177"/>
        <end position="195"/>
    </location>
</feature>
<dbReference type="PROSITE" id="PS50928">
    <property type="entry name" value="ABC_TM1"/>
    <property type="match status" value="1"/>
</dbReference>
<proteinExistence type="inferred from homology"/>
<feature type="transmembrane region" description="Helical" evidence="7">
    <location>
        <begin position="281"/>
        <end position="300"/>
    </location>
</feature>
<evidence type="ECO:0000256" key="7">
    <source>
        <dbReference type="RuleBase" id="RU363032"/>
    </source>
</evidence>
<evidence type="ECO:0000259" key="8">
    <source>
        <dbReference type="PROSITE" id="PS50928"/>
    </source>
</evidence>
<dbReference type="GO" id="GO:0005886">
    <property type="term" value="C:plasma membrane"/>
    <property type="evidence" value="ECO:0007669"/>
    <property type="project" value="UniProtKB-SubCell"/>
</dbReference>
<dbReference type="EMBL" id="JBHSAQ010000013">
    <property type="protein sequence ID" value="MFC3959597.1"/>
    <property type="molecule type" value="Genomic_DNA"/>
</dbReference>
<comment type="similarity">
    <text evidence="7">Belongs to the binding-protein-dependent transport system permease family.</text>
</comment>
<name>A0ABD5NRE6_9EURY</name>
<feature type="transmembrane region" description="Helical" evidence="7">
    <location>
        <begin position="99"/>
        <end position="119"/>
    </location>
</feature>
<evidence type="ECO:0000256" key="3">
    <source>
        <dbReference type="ARBA" id="ARBA00022475"/>
    </source>
</evidence>